<dbReference type="Proteomes" id="UP000198606">
    <property type="component" value="Unassembled WGS sequence"/>
</dbReference>
<evidence type="ECO:0000313" key="5">
    <source>
        <dbReference type="EMBL" id="SDH34607.1"/>
    </source>
</evidence>
<dbReference type="InterPro" id="IPR002577">
    <property type="entry name" value="HTH_HxlR"/>
</dbReference>
<evidence type="ECO:0000313" key="6">
    <source>
        <dbReference type="Proteomes" id="UP000198606"/>
    </source>
</evidence>
<evidence type="ECO:0000259" key="4">
    <source>
        <dbReference type="PROSITE" id="PS51118"/>
    </source>
</evidence>
<proteinExistence type="predicted"/>
<dbReference type="PANTHER" id="PTHR33204:SF18">
    <property type="entry name" value="TRANSCRIPTIONAL REGULATORY PROTEIN"/>
    <property type="match status" value="1"/>
</dbReference>
<dbReference type="Gene3D" id="1.10.10.10">
    <property type="entry name" value="Winged helix-like DNA-binding domain superfamily/Winged helix DNA-binding domain"/>
    <property type="match status" value="1"/>
</dbReference>
<name>A0A1G8BN05_9GAMM</name>
<dbReference type="PROSITE" id="PS51118">
    <property type="entry name" value="HTH_HXLR"/>
    <property type="match status" value="1"/>
</dbReference>
<dbReference type="SUPFAM" id="SSF46785">
    <property type="entry name" value="Winged helix' DNA-binding domain"/>
    <property type="match status" value="1"/>
</dbReference>
<accession>A0A1G8BN05</accession>
<keyword evidence="3" id="KW-0804">Transcription</keyword>
<organism evidence="5 6">
    <name type="scientific">Phytopseudomonas flavescens</name>
    <dbReference type="NCBI Taxonomy" id="29435"/>
    <lineage>
        <taxon>Bacteria</taxon>
        <taxon>Pseudomonadati</taxon>
        <taxon>Pseudomonadota</taxon>
        <taxon>Gammaproteobacteria</taxon>
        <taxon>Pseudomonadales</taxon>
        <taxon>Pseudomonadaceae</taxon>
        <taxon>Phytopseudomonas</taxon>
    </lineage>
</organism>
<dbReference type="InterPro" id="IPR036388">
    <property type="entry name" value="WH-like_DNA-bd_sf"/>
</dbReference>
<dbReference type="PANTHER" id="PTHR33204">
    <property type="entry name" value="TRANSCRIPTIONAL REGULATOR, MARR FAMILY"/>
    <property type="match status" value="1"/>
</dbReference>
<dbReference type="EMBL" id="FNDG01000004">
    <property type="protein sequence ID" value="SDH34607.1"/>
    <property type="molecule type" value="Genomic_DNA"/>
</dbReference>
<keyword evidence="2" id="KW-0238">DNA-binding</keyword>
<dbReference type="STRING" id="29435.SAMN05216588_104101"/>
<dbReference type="GO" id="GO:0003677">
    <property type="term" value="F:DNA binding"/>
    <property type="evidence" value="ECO:0007669"/>
    <property type="project" value="UniProtKB-KW"/>
</dbReference>
<feature type="domain" description="HTH hxlR-type" evidence="4">
    <location>
        <begin position="12"/>
        <end position="109"/>
    </location>
</feature>
<dbReference type="RefSeq" id="WP_084303963.1">
    <property type="nucleotide sequence ID" value="NZ_FNDG01000004.1"/>
</dbReference>
<sequence>MAKRKRLDDSPCPVARAVDLVGDRWCLLIIRDAFDGVRRFGAFQSSLGIARNILADRLRALEHAGIFQAAPAADGSAYQDYLLTPRGESLFPVLVSMRQWGEGHLFARSEALSTRVERSSGKPLARLLPTGRDGQPLAAADTCVKKLPTSAASPASS</sequence>
<dbReference type="Pfam" id="PF01638">
    <property type="entry name" value="HxlR"/>
    <property type="match status" value="1"/>
</dbReference>
<reference evidence="5 6" key="1">
    <citation type="submission" date="2016-10" db="EMBL/GenBank/DDBJ databases">
        <authorList>
            <person name="de Groot N.N."/>
        </authorList>
    </citation>
    <scope>NUCLEOTIDE SEQUENCE [LARGE SCALE GENOMIC DNA]</scope>
    <source>
        <strain evidence="5 6">LMG 18387</strain>
    </source>
</reference>
<dbReference type="AlphaFoldDB" id="A0A1G8BN05"/>
<evidence type="ECO:0000256" key="1">
    <source>
        <dbReference type="ARBA" id="ARBA00023015"/>
    </source>
</evidence>
<gene>
    <name evidence="5" type="ORF">SAMN05216588_104101</name>
</gene>
<evidence type="ECO:0000256" key="3">
    <source>
        <dbReference type="ARBA" id="ARBA00023163"/>
    </source>
</evidence>
<protein>
    <submittedName>
        <fullName evidence="5">Transcriptional regulator, HxlR family</fullName>
    </submittedName>
</protein>
<keyword evidence="1" id="KW-0805">Transcription regulation</keyword>
<evidence type="ECO:0000256" key="2">
    <source>
        <dbReference type="ARBA" id="ARBA00023125"/>
    </source>
</evidence>
<dbReference type="InterPro" id="IPR036390">
    <property type="entry name" value="WH_DNA-bd_sf"/>
</dbReference>